<reference evidence="2 3" key="1">
    <citation type="submission" date="2019-06" db="EMBL/GenBank/DDBJ databases">
        <title>Sequencing the genomes of 1000 actinobacteria strains.</title>
        <authorList>
            <person name="Klenk H.-P."/>
        </authorList>
    </citation>
    <scope>NUCLEOTIDE SEQUENCE [LARGE SCALE GENOMIC DNA]</scope>
    <source>
        <strain evidence="2 3">DSM 44819</strain>
    </source>
</reference>
<dbReference type="GeneID" id="93772611"/>
<dbReference type="AlphaFoldDB" id="A0A542XQU1"/>
<evidence type="ECO:0008006" key="5">
    <source>
        <dbReference type="Google" id="ProtNLM"/>
    </source>
</evidence>
<comment type="caution">
    <text evidence="2">The sequence shown here is derived from an EMBL/GenBank/DDBJ whole genome shotgun (WGS) entry which is preliminary data.</text>
</comment>
<organism evidence="2 3">
    <name type="scientific">Salinispora arenicola</name>
    <dbReference type="NCBI Taxonomy" id="168697"/>
    <lineage>
        <taxon>Bacteria</taxon>
        <taxon>Bacillati</taxon>
        <taxon>Actinomycetota</taxon>
        <taxon>Actinomycetes</taxon>
        <taxon>Micromonosporales</taxon>
        <taxon>Micromonosporaceae</taxon>
        <taxon>Salinispora</taxon>
    </lineage>
</organism>
<reference evidence="1 4" key="2">
    <citation type="submission" date="2021-03" db="EMBL/GenBank/DDBJ databases">
        <title>Whole genome shotgun sequence of Salinispora arenicola NBRC 105043.</title>
        <authorList>
            <person name="Komaki H."/>
            <person name="Tamura T."/>
        </authorList>
    </citation>
    <scope>NUCLEOTIDE SEQUENCE [LARGE SCALE GENOMIC DNA]</scope>
    <source>
        <strain evidence="1 4">NBRC 105043</strain>
    </source>
</reference>
<dbReference type="EMBL" id="VFOL01000001">
    <property type="protein sequence ID" value="TQL38224.1"/>
    <property type="molecule type" value="Genomic_DNA"/>
</dbReference>
<proteinExistence type="predicted"/>
<name>A0A542XQU1_SALAC</name>
<keyword evidence="4" id="KW-1185">Reference proteome</keyword>
<gene>
    <name evidence="2" type="ORF">FB564_3416</name>
    <name evidence="1" type="ORF">Sar04_23930</name>
</gene>
<accession>A0A542XQU1</accession>
<dbReference type="EMBL" id="BOQM01000015">
    <property type="protein sequence ID" value="GIM85657.1"/>
    <property type="molecule type" value="Genomic_DNA"/>
</dbReference>
<dbReference type="Proteomes" id="UP000677457">
    <property type="component" value="Unassembled WGS sequence"/>
</dbReference>
<protein>
    <recommendedName>
        <fullName evidence="5">Peptidase C39-like protein</fullName>
    </recommendedName>
</protein>
<evidence type="ECO:0000313" key="3">
    <source>
        <dbReference type="Proteomes" id="UP000315983"/>
    </source>
</evidence>
<dbReference type="Proteomes" id="UP000315983">
    <property type="component" value="Unassembled WGS sequence"/>
</dbReference>
<dbReference type="RefSeq" id="WP_016812729.1">
    <property type="nucleotide sequence ID" value="NZ_BOQM01000015.1"/>
</dbReference>
<evidence type="ECO:0000313" key="2">
    <source>
        <dbReference type="EMBL" id="TQL38224.1"/>
    </source>
</evidence>
<sequence length="198" mass="21674">MTHGNGGPALTTDKTSSNWAGGTAQLTGSWCFAAAEVTAQRGFGNNSISQEQVAHEVLMARADAGDYTQHSREYSEGVQLLWATNSRNDTSWASVHDLVNGDQTLRGYLENSWGQPRLSGRTTVMSGRIQSDVIKQTLDRDGLVLTGNALHWKVIYGYQEWSDNSLSYRVYDPMHDTSSVLDAASVLQDMQVSIQVTA</sequence>
<evidence type="ECO:0000313" key="4">
    <source>
        <dbReference type="Proteomes" id="UP000677457"/>
    </source>
</evidence>
<evidence type="ECO:0000313" key="1">
    <source>
        <dbReference type="EMBL" id="GIM85657.1"/>
    </source>
</evidence>